<reference evidence="1 2" key="1">
    <citation type="submission" date="2018-02" db="EMBL/GenBank/DDBJ databases">
        <title>Genomic Encyclopedia of Archaeal and Bacterial Type Strains, Phase II (KMG-II): from individual species to whole genera.</title>
        <authorList>
            <person name="Goeker M."/>
        </authorList>
    </citation>
    <scope>NUCLEOTIDE SEQUENCE [LARGE SCALE GENOMIC DNA]</scope>
    <source>
        <strain evidence="1 2">DSM 29526</strain>
    </source>
</reference>
<dbReference type="InterPro" id="IPR010921">
    <property type="entry name" value="Trp_repressor/repl_initiator"/>
</dbReference>
<dbReference type="RefSeq" id="WP_104421855.1">
    <property type="nucleotide sequence ID" value="NZ_PTJC01000010.1"/>
</dbReference>
<keyword evidence="2" id="KW-1185">Reference proteome</keyword>
<dbReference type="Gene3D" id="1.10.10.10">
    <property type="entry name" value="Winged helix-like DNA-binding domain superfamily/Winged helix DNA-binding domain"/>
    <property type="match status" value="1"/>
</dbReference>
<proteinExistence type="predicted"/>
<organism evidence="1 2">
    <name type="scientific">Neolewinella xylanilytica</name>
    <dbReference type="NCBI Taxonomy" id="1514080"/>
    <lineage>
        <taxon>Bacteria</taxon>
        <taxon>Pseudomonadati</taxon>
        <taxon>Bacteroidota</taxon>
        <taxon>Saprospiria</taxon>
        <taxon>Saprospirales</taxon>
        <taxon>Lewinellaceae</taxon>
        <taxon>Neolewinella</taxon>
    </lineage>
</organism>
<gene>
    <name evidence="1" type="ORF">CLV84_4298</name>
</gene>
<dbReference type="AlphaFoldDB" id="A0A2S6I005"/>
<dbReference type="GO" id="GO:0004803">
    <property type="term" value="F:transposase activity"/>
    <property type="evidence" value="ECO:0007669"/>
    <property type="project" value="InterPro"/>
</dbReference>
<comment type="caution">
    <text evidence="1">The sequence shown here is derived from an EMBL/GenBank/DDBJ whole genome shotgun (WGS) entry which is preliminary data.</text>
</comment>
<dbReference type="EMBL" id="PTJC01000010">
    <property type="protein sequence ID" value="PPK83926.1"/>
    <property type="molecule type" value="Genomic_DNA"/>
</dbReference>
<evidence type="ECO:0000313" key="1">
    <source>
        <dbReference type="EMBL" id="PPK83926.1"/>
    </source>
</evidence>
<dbReference type="OrthoDB" id="291972at2"/>
<dbReference type="InterPro" id="IPR036388">
    <property type="entry name" value="WH-like_DNA-bd_sf"/>
</dbReference>
<dbReference type="InterPro" id="IPR002514">
    <property type="entry name" value="Transposase_8"/>
</dbReference>
<dbReference type="GO" id="GO:0006313">
    <property type="term" value="P:DNA transposition"/>
    <property type="evidence" value="ECO:0007669"/>
    <property type="project" value="InterPro"/>
</dbReference>
<accession>A0A2S6I005</accession>
<dbReference type="SUPFAM" id="SSF48295">
    <property type="entry name" value="TrpR-like"/>
    <property type="match status" value="1"/>
</dbReference>
<dbReference type="GO" id="GO:0043565">
    <property type="term" value="F:sequence-specific DNA binding"/>
    <property type="evidence" value="ECO:0007669"/>
    <property type="project" value="InterPro"/>
</dbReference>
<evidence type="ECO:0000313" key="2">
    <source>
        <dbReference type="Proteomes" id="UP000237662"/>
    </source>
</evidence>
<sequence length="94" mass="10859">MSKRRSHSAKFKKRVALEAIREQLTVAELARKHQVHPSQIKAWKQVLTQDSDPLFEHKNSKPKSGSIADKDRDELLRIIGKLQVENEYLKKTLG</sequence>
<protein>
    <submittedName>
        <fullName evidence="1">Transposase</fullName>
    </submittedName>
</protein>
<name>A0A2S6I005_9BACT</name>
<dbReference type="Proteomes" id="UP000237662">
    <property type="component" value="Unassembled WGS sequence"/>
</dbReference>
<dbReference type="Pfam" id="PF01527">
    <property type="entry name" value="HTH_Tnp_1"/>
    <property type="match status" value="1"/>
</dbReference>